<evidence type="ECO:0000259" key="2">
    <source>
        <dbReference type="PROSITE" id="PS50965"/>
    </source>
</evidence>
<protein>
    <recommendedName>
        <fullName evidence="2">NERD domain-containing protein</fullName>
    </recommendedName>
</protein>
<dbReference type="KEGG" id="fgl:EM308_06655"/>
<dbReference type="AlphaFoldDB" id="A0AAC9I2T7"/>
<feature type="domain" description="NERD" evidence="2">
    <location>
        <begin position="191"/>
        <end position="303"/>
    </location>
</feature>
<reference evidence="3 4" key="1">
    <citation type="submission" date="2016-10" db="EMBL/GenBank/DDBJ databases">
        <title>Flavobacterium gilvum sp. nov., isolated from stream water.</title>
        <authorList>
            <person name="Shin S.-K."/>
            <person name="Cho Y.-J."/>
            <person name="Yi H."/>
        </authorList>
    </citation>
    <scope>NUCLEOTIDE SEQUENCE [LARGE SCALE GENOMIC DNA]</scope>
    <source>
        <strain evidence="3 4">EM1308</strain>
    </source>
</reference>
<keyword evidence="1" id="KW-0175">Coiled coil</keyword>
<evidence type="ECO:0000313" key="3">
    <source>
        <dbReference type="EMBL" id="AOW09214.1"/>
    </source>
</evidence>
<dbReference type="Pfam" id="PF08378">
    <property type="entry name" value="NERD"/>
    <property type="match status" value="1"/>
</dbReference>
<evidence type="ECO:0000256" key="1">
    <source>
        <dbReference type="SAM" id="Coils"/>
    </source>
</evidence>
<dbReference type="RefSeq" id="WP_035639929.1">
    <property type="nucleotide sequence ID" value="NZ_CP017479.1"/>
</dbReference>
<dbReference type="PROSITE" id="PS50965">
    <property type="entry name" value="NERD"/>
    <property type="match status" value="1"/>
</dbReference>
<dbReference type="EMBL" id="CP017479">
    <property type="protein sequence ID" value="AOW09214.1"/>
    <property type="molecule type" value="Genomic_DNA"/>
</dbReference>
<gene>
    <name evidence="3" type="ORF">EM308_06655</name>
</gene>
<evidence type="ECO:0000313" key="4">
    <source>
        <dbReference type="Proteomes" id="UP000175968"/>
    </source>
</evidence>
<name>A0AAC9I2T7_9FLAO</name>
<organism evidence="3 4">
    <name type="scientific">Flavobacterium gilvum</name>
    <dbReference type="NCBI Taxonomy" id="1492737"/>
    <lineage>
        <taxon>Bacteria</taxon>
        <taxon>Pseudomonadati</taxon>
        <taxon>Bacteroidota</taxon>
        <taxon>Flavobacteriia</taxon>
        <taxon>Flavobacteriales</taxon>
        <taxon>Flavobacteriaceae</taxon>
        <taxon>Flavobacterium</taxon>
    </lineage>
</organism>
<dbReference type="InterPro" id="IPR011528">
    <property type="entry name" value="NERD"/>
</dbReference>
<proteinExistence type="predicted"/>
<sequence length="359" mass="41902">MCKVYNSIGCITTIKSHLLKNGINEFKSLNELRNFQKNYEIALQEIESKHTFLIEQEKTALSDEISQLEDSIKTKKTEVENQLKSKLECLKRSLENLPTTHSNLAKEFITDFRKIILTIKIWVNELNFNERVCNSVQEETSILVDTLSKKKSRYKFIDSFLQIAIGESALLELNELKRKKFVINEINNSIYGALGEQKVVKELEKLSDEFVLINDFNYSFHPPIYYPLEKNYIKSVQMDHLLISSSGIFLIETKNWSEHSLNNLSMYSPVQQIKRANFALNKILSEKSAESISILKRHHWGVRKIPIRNLIVLINQKPQEEFQYVKILTLKELRGYVNYFEPCLSNTETRNIANFLLEI</sequence>
<feature type="coiled-coil region" evidence="1">
    <location>
        <begin position="29"/>
        <end position="85"/>
    </location>
</feature>
<dbReference type="Proteomes" id="UP000175968">
    <property type="component" value="Chromosome"/>
</dbReference>
<accession>A0AAC9I2T7</accession>
<keyword evidence="4" id="KW-1185">Reference proteome</keyword>